<dbReference type="InterPro" id="IPR019534">
    <property type="entry name" value="DUF2452"/>
</dbReference>
<proteinExistence type="predicted"/>
<accession>A0A0M3J899</accession>
<feature type="compositionally biased region" description="Gly residues" evidence="1">
    <location>
        <begin position="59"/>
        <end position="72"/>
    </location>
</feature>
<dbReference type="WBParaSite" id="ASIM_0000380101-mRNA-1">
    <property type="protein sequence ID" value="ASIM_0000380101-mRNA-1"/>
    <property type="gene ID" value="ASIM_0000380101"/>
</dbReference>
<keyword evidence="3" id="KW-1185">Reference proteome</keyword>
<organism evidence="4">
    <name type="scientific">Anisakis simplex</name>
    <name type="common">Herring worm</name>
    <dbReference type="NCBI Taxonomy" id="6269"/>
    <lineage>
        <taxon>Eukaryota</taxon>
        <taxon>Metazoa</taxon>
        <taxon>Ecdysozoa</taxon>
        <taxon>Nematoda</taxon>
        <taxon>Chromadorea</taxon>
        <taxon>Rhabditida</taxon>
        <taxon>Spirurina</taxon>
        <taxon>Ascaridomorpha</taxon>
        <taxon>Ascaridoidea</taxon>
        <taxon>Anisakidae</taxon>
        <taxon>Anisakis</taxon>
        <taxon>Anisakis simplex complex</taxon>
    </lineage>
</organism>
<dbReference type="Proteomes" id="UP000267096">
    <property type="component" value="Unassembled WGS sequence"/>
</dbReference>
<evidence type="ECO:0000313" key="4">
    <source>
        <dbReference type="WBParaSite" id="ASIM_0000380101-mRNA-1"/>
    </source>
</evidence>
<dbReference type="Pfam" id="PF10504">
    <property type="entry name" value="DUF2452"/>
    <property type="match status" value="1"/>
</dbReference>
<evidence type="ECO:0000256" key="1">
    <source>
        <dbReference type="SAM" id="MobiDB-lite"/>
    </source>
</evidence>
<evidence type="ECO:0000313" key="2">
    <source>
        <dbReference type="EMBL" id="VDK22014.1"/>
    </source>
</evidence>
<dbReference type="OrthoDB" id="9995764at2759"/>
<evidence type="ECO:0000313" key="3">
    <source>
        <dbReference type="Proteomes" id="UP000267096"/>
    </source>
</evidence>
<dbReference type="AlphaFoldDB" id="A0A0M3J899"/>
<protein>
    <submittedName>
        <fullName evidence="2 4">Uncharacterized protein</fullName>
    </submittedName>
</protein>
<name>A0A0M3J899_ANISI</name>
<reference evidence="2 3" key="2">
    <citation type="submission" date="2018-11" db="EMBL/GenBank/DDBJ databases">
        <authorList>
            <consortium name="Pathogen Informatics"/>
        </authorList>
    </citation>
    <scope>NUCLEOTIDE SEQUENCE [LARGE SCALE GENOMIC DNA]</scope>
</reference>
<reference evidence="4" key="1">
    <citation type="submission" date="2017-02" db="UniProtKB">
        <authorList>
            <consortium name="WormBaseParasite"/>
        </authorList>
    </citation>
    <scope>IDENTIFICATION</scope>
</reference>
<dbReference type="EMBL" id="UYRR01005771">
    <property type="protein sequence ID" value="VDK22014.1"/>
    <property type="molecule type" value="Genomic_DNA"/>
</dbReference>
<gene>
    <name evidence="2" type="ORF">ASIM_LOCUS3630</name>
</gene>
<sequence length="163" mass="17925">MKRPDHAPLIIPSALTQPSSVTFQSWNEIKLRKRKRKTLAAAHISVQLVEHTGAPAGSRAGGGSDLISGSGGSTTAIQVTPQQQQQLVSASVTSQRIYNPNDIVALAEKIRESGEFVQGRAISRLSVIAEQMRFLRMVREFYLPVRASILLFCERISYRISHG</sequence>
<feature type="region of interest" description="Disordered" evidence="1">
    <location>
        <begin position="53"/>
        <end position="75"/>
    </location>
</feature>